<dbReference type="InterPro" id="IPR012507">
    <property type="entry name" value="YibE_F"/>
</dbReference>
<evidence type="ECO:0000313" key="3">
    <source>
        <dbReference type="Proteomes" id="UP000714817"/>
    </source>
</evidence>
<organism evidence="2 3">
    <name type="scientific">candidate division WWE3 bacterium</name>
    <dbReference type="NCBI Taxonomy" id="2053526"/>
    <lineage>
        <taxon>Bacteria</taxon>
        <taxon>Katanobacteria</taxon>
    </lineage>
</organism>
<feature type="transmembrane region" description="Helical" evidence="1">
    <location>
        <begin position="159"/>
        <end position="180"/>
    </location>
</feature>
<feature type="transmembrane region" description="Helical" evidence="1">
    <location>
        <begin position="135"/>
        <end position="152"/>
    </location>
</feature>
<comment type="caution">
    <text evidence="2">The sequence shown here is derived from an EMBL/GenBank/DDBJ whole genome shotgun (WGS) entry which is preliminary data.</text>
</comment>
<protein>
    <submittedName>
        <fullName evidence="2">YibE/F family protein</fullName>
    </submittedName>
</protein>
<evidence type="ECO:0000256" key="1">
    <source>
        <dbReference type="SAM" id="Phobius"/>
    </source>
</evidence>
<dbReference type="EMBL" id="JAGQNY010000008">
    <property type="protein sequence ID" value="MCA9302216.1"/>
    <property type="molecule type" value="Genomic_DNA"/>
</dbReference>
<dbReference type="Proteomes" id="UP000714817">
    <property type="component" value="Unassembled WGS sequence"/>
</dbReference>
<dbReference type="PANTHER" id="PTHR41771:SF1">
    <property type="entry name" value="MEMBRANE PROTEIN"/>
    <property type="match status" value="1"/>
</dbReference>
<keyword evidence="1" id="KW-1133">Transmembrane helix</keyword>
<feature type="transmembrane region" description="Helical" evidence="1">
    <location>
        <begin position="356"/>
        <end position="377"/>
    </location>
</feature>
<evidence type="ECO:0000313" key="2">
    <source>
        <dbReference type="EMBL" id="MCA9302216.1"/>
    </source>
</evidence>
<feature type="transmembrane region" description="Helical" evidence="1">
    <location>
        <begin position="186"/>
        <end position="203"/>
    </location>
</feature>
<proteinExistence type="predicted"/>
<gene>
    <name evidence="2" type="ORF">KDA10_02545</name>
</gene>
<feature type="transmembrane region" description="Helical" evidence="1">
    <location>
        <begin position="215"/>
        <end position="237"/>
    </location>
</feature>
<accession>A0A955E153</accession>
<dbReference type="AlphaFoldDB" id="A0A955E153"/>
<keyword evidence="1" id="KW-0472">Membrane</keyword>
<name>A0A955E153_UNCKA</name>
<sequence length="392" mass="43517">MSQHKKIYIEKNSHLKAFAAVLILGVLMFLGTNAQTTHAQSEFYPPQLTQTAVKGMVTEVVKEQLIQNEYAKYTYQELKIKLTQEPYLNQEIIVKINETPTSNSTRYEVGDKLNLLRVEDENSKISYYITDFDRTNAIVLIFFAFIICVLSVSRFWGLAAVIGMVYSFAIIFKLMLPQILNGHDPLLIAILSAFLIAPASFYLSHGINRKTTIALISTTIALIITGILSIIAINMSKLTGFGSEEAYFLQLAKHGEINIKGLLLAGIIIGTLGILDDVTVSQASIVTQLKHANKRLSQIELYKYAMRVGHDHITSTVNTLVLVYTGAAMPLLLLFINSEKSFTEVMSLEIIADEIIRTLVGSIGLILAVPITTFLAVKFADENDTSAERHSH</sequence>
<feature type="transmembrane region" description="Helical" evidence="1">
    <location>
        <begin position="316"/>
        <end position="336"/>
    </location>
</feature>
<dbReference type="Pfam" id="PF07907">
    <property type="entry name" value="YibE_F"/>
    <property type="match status" value="1"/>
</dbReference>
<reference evidence="2" key="2">
    <citation type="journal article" date="2021" name="Microbiome">
        <title>Successional dynamics and alternative stable states in a saline activated sludge microbial community over 9 years.</title>
        <authorList>
            <person name="Wang Y."/>
            <person name="Ye J."/>
            <person name="Ju F."/>
            <person name="Liu L."/>
            <person name="Boyd J.A."/>
            <person name="Deng Y."/>
            <person name="Parks D.H."/>
            <person name="Jiang X."/>
            <person name="Yin X."/>
            <person name="Woodcroft B.J."/>
            <person name="Tyson G.W."/>
            <person name="Hugenholtz P."/>
            <person name="Polz M.F."/>
            <person name="Zhang T."/>
        </authorList>
    </citation>
    <scope>NUCLEOTIDE SEQUENCE</scope>
    <source>
        <strain evidence="2">HKST-UBA80</strain>
    </source>
</reference>
<reference evidence="2" key="1">
    <citation type="submission" date="2020-04" db="EMBL/GenBank/DDBJ databases">
        <authorList>
            <person name="Zhang T."/>
        </authorList>
    </citation>
    <scope>NUCLEOTIDE SEQUENCE</scope>
    <source>
        <strain evidence="2">HKST-UBA80</strain>
    </source>
</reference>
<dbReference type="PANTHER" id="PTHR41771">
    <property type="entry name" value="MEMBRANE PROTEIN-RELATED"/>
    <property type="match status" value="1"/>
</dbReference>
<keyword evidence="1" id="KW-0812">Transmembrane</keyword>